<gene>
    <name evidence="1" type="ORF">AWC27_28705</name>
</gene>
<dbReference type="AlphaFoldDB" id="A0A1X2EI50"/>
<proteinExistence type="predicted"/>
<keyword evidence="2" id="KW-1185">Reference proteome</keyword>
<sequence>MLGINGTRGDTGGTASVDSLPPAIRPYAPFIANAIANSPEIGSALPTTDYGYPIIAGLEDVGRELGAKLADFPLPGSRP</sequence>
<dbReference type="OrthoDB" id="9967025at2"/>
<name>A0A1X2EI50_MYCSZ</name>
<evidence type="ECO:0000313" key="1">
    <source>
        <dbReference type="EMBL" id="ORX02739.1"/>
    </source>
</evidence>
<protein>
    <submittedName>
        <fullName evidence="1">Uncharacterized protein</fullName>
    </submittedName>
</protein>
<reference evidence="1 2" key="1">
    <citation type="submission" date="2016-01" db="EMBL/GenBank/DDBJ databases">
        <title>The new phylogeny of the genus Mycobacterium.</title>
        <authorList>
            <person name="Tarcisio F."/>
            <person name="Conor M."/>
            <person name="Antonella G."/>
            <person name="Elisabetta G."/>
            <person name="Giulia F.S."/>
            <person name="Sara T."/>
            <person name="Anna F."/>
            <person name="Clotilde B."/>
            <person name="Roberto B."/>
            <person name="Veronica D.S."/>
            <person name="Fabio R."/>
            <person name="Monica P."/>
            <person name="Olivier J."/>
            <person name="Enrico T."/>
            <person name="Nicola S."/>
        </authorList>
    </citation>
    <scope>NUCLEOTIDE SEQUENCE [LARGE SCALE GENOMIC DNA]</scope>
    <source>
        <strain evidence="1 2">DSM 44166</strain>
    </source>
</reference>
<comment type="caution">
    <text evidence="1">The sequence shown here is derived from an EMBL/GenBank/DDBJ whole genome shotgun (WGS) entry which is preliminary data.</text>
</comment>
<accession>A0A1X2EI50</accession>
<dbReference type="EMBL" id="LQPW01000086">
    <property type="protein sequence ID" value="ORX02739.1"/>
    <property type="molecule type" value="Genomic_DNA"/>
</dbReference>
<dbReference type="Proteomes" id="UP000193317">
    <property type="component" value="Unassembled WGS sequence"/>
</dbReference>
<evidence type="ECO:0000313" key="2">
    <source>
        <dbReference type="Proteomes" id="UP000193317"/>
    </source>
</evidence>
<organism evidence="1 2">
    <name type="scientific">Mycobacterium szulgai</name>
    <dbReference type="NCBI Taxonomy" id="1787"/>
    <lineage>
        <taxon>Bacteria</taxon>
        <taxon>Bacillati</taxon>
        <taxon>Actinomycetota</taxon>
        <taxon>Actinomycetes</taxon>
        <taxon>Mycobacteriales</taxon>
        <taxon>Mycobacteriaceae</taxon>
        <taxon>Mycobacterium</taxon>
    </lineage>
</organism>